<dbReference type="InterPro" id="IPR029063">
    <property type="entry name" value="SAM-dependent_MTases_sf"/>
</dbReference>
<dbReference type="AlphaFoldDB" id="A0A024GDA2"/>
<dbReference type="OrthoDB" id="407325at2759"/>
<evidence type="ECO:0000313" key="2">
    <source>
        <dbReference type="Proteomes" id="UP000053237"/>
    </source>
</evidence>
<evidence type="ECO:0000313" key="1">
    <source>
        <dbReference type="EMBL" id="CCI44668.1"/>
    </source>
</evidence>
<comment type="caution">
    <text evidence="1">The sequence shown here is derived from an EMBL/GenBank/DDBJ whole genome shotgun (WGS) entry which is preliminary data.</text>
</comment>
<dbReference type="Gene3D" id="3.40.50.150">
    <property type="entry name" value="Vaccinia Virus protein VP39"/>
    <property type="match status" value="1"/>
</dbReference>
<name>A0A024GDA2_9STRA</name>
<dbReference type="SUPFAM" id="SSF53335">
    <property type="entry name" value="S-adenosyl-L-methionine-dependent methyltransferases"/>
    <property type="match status" value="1"/>
</dbReference>
<accession>A0A024GDA2</accession>
<dbReference type="PANTHER" id="PTHR14614:SF132">
    <property type="entry name" value="PROTEIN-LYSINE METHYLTRANSFERASE C42C1.13"/>
    <property type="match status" value="1"/>
</dbReference>
<gene>
    <name evidence="1" type="ORF">BN9_054770</name>
</gene>
<evidence type="ECO:0008006" key="3">
    <source>
        <dbReference type="Google" id="ProtNLM"/>
    </source>
</evidence>
<dbReference type="InParanoid" id="A0A024GDA2"/>
<reference evidence="1 2" key="1">
    <citation type="submission" date="2012-05" db="EMBL/GenBank/DDBJ databases">
        <title>Recombination and specialization in a pathogen metapopulation.</title>
        <authorList>
            <person name="Gardiner A."/>
            <person name="Kemen E."/>
            <person name="Schultz-Larsen T."/>
            <person name="MacLean D."/>
            <person name="Van Oosterhout C."/>
            <person name="Jones J.D.G."/>
        </authorList>
    </citation>
    <scope>NUCLEOTIDE SEQUENCE [LARGE SCALE GENOMIC DNA]</scope>
    <source>
        <strain evidence="1 2">Ac Nc2</strain>
    </source>
</reference>
<dbReference type="InterPro" id="IPR019410">
    <property type="entry name" value="Methyltransf_16"/>
</dbReference>
<dbReference type="CDD" id="cd02440">
    <property type="entry name" value="AdoMet_MTases"/>
    <property type="match status" value="1"/>
</dbReference>
<dbReference type="PANTHER" id="PTHR14614">
    <property type="entry name" value="HEPATOCELLULAR CARCINOMA-ASSOCIATED ANTIGEN"/>
    <property type="match status" value="1"/>
</dbReference>
<dbReference type="EMBL" id="CAIX01000075">
    <property type="protein sequence ID" value="CCI44668.1"/>
    <property type="molecule type" value="Genomic_DNA"/>
</dbReference>
<keyword evidence="2" id="KW-1185">Reference proteome</keyword>
<dbReference type="STRING" id="65357.A0A024GDA2"/>
<sequence>MKLHHVTVDVNNDACSSSTQVQLLFECDWSVGIGGSVWTSGEILTSYFKRHREHLDTLFQGKRVVELGSGTGIVGLTCAACFQPSQVILTDLSSQLDCLRNNVTRNQDKISGISVAELAWGDEEHIDAVIAQMNVDSSTCKPFQVDVILGTDVAYLEEAYVPLSSTLNRLAQPHTLILLVINRIDTKLEFFDLLEGFGFSYYKVSDRYLPSECRGKDYAIFQIKRIKGFESN</sequence>
<organism evidence="1 2">
    <name type="scientific">Albugo candida</name>
    <dbReference type="NCBI Taxonomy" id="65357"/>
    <lineage>
        <taxon>Eukaryota</taxon>
        <taxon>Sar</taxon>
        <taxon>Stramenopiles</taxon>
        <taxon>Oomycota</taxon>
        <taxon>Peronosporomycetes</taxon>
        <taxon>Albuginales</taxon>
        <taxon>Albuginaceae</taxon>
        <taxon>Albugo</taxon>
    </lineage>
</organism>
<proteinExistence type="predicted"/>
<dbReference type="Proteomes" id="UP000053237">
    <property type="component" value="Unassembled WGS sequence"/>
</dbReference>
<protein>
    <recommendedName>
        <fullName evidence="3">Methyltransferase small domain-containing protein</fullName>
    </recommendedName>
</protein>
<dbReference type="Pfam" id="PF10294">
    <property type="entry name" value="Methyltransf_16"/>
    <property type="match status" value="1"/>
</dbReference>